<evidence type="ECO:0000256" key="3">
    <source>
        <dbReference type="SAM" id="MobiDB-lite"/>
    </source>
</evidence>
<gene>
    <name evidence="4" type="ORF">PsYK624_075480</name>
</gene>
<comment type="similarity">
    <text evidence="1">Belongs to the UPF0696 family.</text>
</comment>
<evidence type="ECO:0008006" key="6">
    <source>
        <dbReference type="Google" id="ProtNLM"/>
    </source>
</evidence>
<dbReference type="OrthoDB" id="10067381at2759"/>
<reference evidence="4 5" key="1">
    <citation type="submission" date="2021-08" db="EMBL/GenBank/DDBJ databases">
        <title>Draft Genome Sequence of Phanerochaete sordida strain YK-624.</title>
        <authorList>
            <person name="Mori T."/>
            <person name="Dohra H."/>
            <person name="Suzuki T."/>
            <person name="Kawagishi H."/>
            <person name="Hirai H."/>
        </authorList>
    </citation>
    <scope>NUCLEOTIDE SEQUENCE [LARGE SCALE GENOMIC DNA]</scope>
    <source>
        <strain evidence="4 5">YK-624</strain>
    </source>
</reference>
<dbReference type="Proteomes" id="UP000703269">
    <property type="component" value="Unassembled WGS sequence"/>
</dbReference>
<keyword evidence="2" id="KW-0175">Coiled coil</keyword>
<evidence type="ECO:0000313" key="4">
    <source>
        <dbReference type="EMBL" id="GJE91398.1"/>
    </source>
</evidence>
<comment type="caution">
    <text evidence="4">The sequence shown here is derived from an EMBL/GenBank/DDBJ whole genome shotgun (WGS) entry which is preliminary data.</text>
</comment>
<dbReference type="PANTHER" id="PTHR31977">
    <property type="entry name" value="UPF0696 PROTEIN C11ORF68"/>
    <property type="match status" value="1"/>
</dbReference>
<dbReference type="AlphaFoldDB" id="A0A9P3G8N8"/>
<accession>A0A9P3G8N8</accession>
<dbReference type="Gene3D" id="3.30.760.10">
    <property type="entry name" value="RNA Cap, Translation Initiation Factor Eif4e"/>
    <property type="match status" value="1"/>
</dbReference>
<evidence type="ECO:0000256" key="1">
    <source>
        <dbReference type="ARBA" id="ARBA00010568"/>
    </source>
</evidence>
<evidence type="ECO:0000313" key="5">
    <source>
        <dbReference type="Proteomes" id="UP000703269"/>
    </source>
</evidence>
<dbReference type="Pfam" id="PF08939">
    <property type="entry name" value="Bles03"/>
    <property type="match status" value="1"/>
</dbReference>
<keyword evidence="5" id="KW-1185">Reference proteome</keyword>
<feature type="region of interest" description="Disordered" evidence="3">
    <location>
        <begin position="273"/>
        <end position="389"/>
    </location>
</feature>
<dbReference type="EMBL" id="BPQB01000021">
    <property type="protein sequence ID" value="GJE91398.1"/>
    <property type="molecule type" value="Genomic_DNA"/>
</dbReference>
<dbReference type="PANTHER" id="PTHR31977:SF1">
    <property type="entry name" value="UPF0696 PROTEIN C11ORF68"/>
    <property type="match status" value="1"/>
</dbReference>
<sequence>MVVKNEDTVPEAYAYFWDKDTSEGPLKDFLTKYKPSMVQDDGTKPWLWVRKSAPAMKDGDADAAAEEAAELLKEVTKRVEDIQNDASIPVRANKKKGIKSKKELREEVQREAAEKLKDVSIKHGFVSGKWLVFAPADKVDVIWNSIATSLIEGPLAETSVHLTKVATSPREPQASYQHVLCLYIPNVYDKDDVTGVMKVLLRRHGVNLSGVKSNLYTSIGLDSKHPSGIQSTVWKNSALMSDADMKALKDEYFAELGATKAADAEKAAAAKDAAGAAQPAKPLLKKRARNADPFASEDEDEGAARAEGPAPAPKPAKPPLRRKARAGPEFEDDDEGAQRAQGPVDAPAPAQKAARAKRASGTKRAVSPGDDDESADERPKKTAKRAGRK</sequence>
<dbReference type="SUPFAM" id="SSF55418">
    <property type="entry name" value="eIF4e-like"/>
    <property type="match status" value="1"/>
</dbReference>
<dbReference type="InterPro" id="IPR023398">
    <property type="entry name" value="TIF_eIF4e-like"/>
</dbReference>
<feature type="compositionally biased region" description="Low complexity" evidence="3">
    <location>
        <begin position="273"/>
        <end position="282"/>
    </location>
</feature>
<organism evidence="4 5">
    <name type="scientific">Phanerochaete sordida</name>
    <dbReference type="NCBI Taxonomy" id="48140"/>
    <lineage>
        <taxon>Eukaryota</taxon>
        <taxon>Fungi</taxon>
        <taxon>Dikarya</taxon>
        <taxon>Basidiomycota</taxon>
        <taxon>Agaricomycotina</taxon>
        <taxon>Agaricomycetes</taxon>
        <taxon>Polyporales</taxon>
        <taxon>Phanerochaetaceae</taxon>
        <taxon>Phanerochaete</taxon>
    </lineage>
</organism>
<evidence type="ECO:0000256" key="2">
    <source>
        <dbReference type="SAM" id="Coils"/>
    </source>
</evidence>
<protein>
    <recommendedName>
        <fullName evidence="6">DUF1917-domain-containing protein</fullName>
    </recommendedName>
</protein>
<feature type="coiled-coil region" evidence="2">
    <location>
        <begin position="65"/>
        <end position="118"/>
    </location>
</feature>
<proteinExistence type="inferred from homology"/>
<dbReference type="InterPro" id="IPR015034">
    <property type="entry name" value="Bles03"/>
</dbReference>
<name>A0A9P3G8N8_9APHY</name>